<accession>A0A7I8DBD9</accession>
<dbReference type="Proteomes" id="UP000593802">
    <property type="component" value="Chromosome"/>
</dbReference>
<proteinExistence type="predicted"/>
<name>A0A7I8DBD9_9BACL</name>
<evidence type="ECO:0000313" key="2">
    <source>
        <dbReference type="EMBL" id="BCJ85830.1"/>
    </source>
</evidence>
<organism evidence="2 3">
    <name type="scientific">Effusibacillus dendaii</name>
    <dbReference type="NCBI Taxonomy" id="2743772"/>
    <lineage>
        <taxon>Bacteria</taxon>
        <taxon>Bacillati</taxon>
        <taxon>Bacillota</taxon>
        <taxon>Bacilli</taxon>
        <taxon>Bacillales</taxon>
        <taxon>Alicyclobacillaceae</taxon>
        <taxon>Effusibacillus</taxon>
    </lineage>
</organism>
<dbReference type="KEGG" id="eff:skT53_08150"/>
<evidence type="ECO:0000313" key="3">
    <source>
        <dbReference type="Proteomes" id="UP000593802"/>
    </source>
</evidence>
<dbReference type="Gene3D" id="3.30.457.10">
    <property type="entry name" value="Copper amine oxidase-like, N-terminal domain"/>
    <property type="match status" value="1"/>
</dbReference>
<keyword evidence="3" id="KW-1185">Reference proteome</keyword>
<dbReference type="EMBL" id="AP023366">
    <property type="protein sequence ID" value="BCJ85830.1"/>
    <property type="molecule type" value="Genomic_DNA"/>
</dbReference>
<dbReference type="Pfam" id="PF07833">
    <property type="entry name" value="Cu_amine_oxidN1"/>
    <property type="match status" value="1"/>
</dbReference>
<feature type="domain" description="Copper amine oxidase-like N-terminal" evidence="1">
    <location>
        <begin position="65"/>
        <end position="159"/>
    </location>
</feature>
<gene>
    <name evidence="2" type="ORF">skT53_08150</name>
</gene>
<dbReference type="AlphaFoldDB" id="A0A7I8DBD9"/>
<dbReference type="InterPro" id="IPR036582">
    <property type="entry name" value="Mao_N_sf"/>
</dbReference>
<sequence length="185" mass="20119">MKNLKTAGVVGAMGLFLILNPGVFAWGNKVDSSHPATGTTVDGGYLFDEGKPPEQASPDHISVVLDNNDVYFPDAKPYIDSDSGRTLVPIRFVAQQMKAQVNWDDGTQQATINLNGKQIVLTVNSQQATVNGQGVGLDAAPTLKDGRTYVPLRFISEVLIDKTKLGGKNPIDWDPQYRVIRIHTK</sequence>
<evidence type="ECO:0000259" key="1">
    <source>
        <dbReference type="Pfam" id="PF07833"/>
    </source>
</evidence>
<protein>
    <recommendedName>
        <fullName evidence="1">Copper amine oxidase-like N-terminal domain-containing protein</fullName>
    </recommendedName>
</protein>
<dbReference type="RefSeq" id="WP_200759903.1">
    <property type="nucleotide sequence ID" value="NZ_AP023366.1"/>
</dbReference>
<dbReference type="SUPFAM" id="SSF55383">
    <property type="entry name" value="Copper amine oxidase, domain N"/>
    <property type="match status" value="1"/>
</dbReference>
<reference evidence="2 3" key="1">
    <citation type="submission" date="2020-08" db="EMBL/GenBank/DDBJ databases">
        <title>Complete Genome Sequence of Effusibacillus dendaii Strain skT53, Isolated from Farmland soil.</title>
        <authorList>
            <person name="Konishi T."/>
            <person name="Kawasaki H."/>
        </authorList>
    </citation>
    <scope>NUCLEOTIDE SEQUENCE [LARGE SCALE GENOMIC DNA]</scope>
    <source>
        <strain evidence="3">skT53</strain>
    </source>
</reference>
<dbReference type="InterPro" id="IPR012854">
    <property type="entry name" value="Cu_amine_oxidase-like_N"/>
</dbReference>